<evidence type="ECO:0000256" key="4">
    <source>
        <dbReference type="ARBA" id="ARBA00022723"/>
    </source>
</evidence>
<evidence type="ECO:0000313" key="9">
    <source>
        <dbReference type="EMBL" id="KAF9463907.1"/>
    </source>
</evidence>
<dbReference type="PANTHER" id="PTHR37016:SF3">
    <property type="entry name" value="NEUTRAL PROTEASE 2-RELATED"/>
    <property type="match status" value="1"/>
</dbReference>
<dbReference type="GO" id="GO:0006508">
    <property type="term" value="P:proteolysis"/>
    <property type="evidence" value="ECO:0007669"/>
    <property type="project" value="UniProtKB-KW"/>
</dbReference>
<dbReference type="PANTHER" id="PTHR37016">
    <property type="match status" value="1"/>
</dbReference>
<evidence type="ECO:0000256" key="6">
    <source>
        <dbReference type="ARBA" id="ARBA00022833"/>
    </source>
</evidence>
<keyword evidence="5" id="KW-0378">Hydrolase</keyword>
<evidence type="ECO:0000313" key="10">
    <source>
        <dbReference type="Proteomes" id="UP000807353"/>
    </source>
</evidence>
<keyword evidence="7" id="KW-0482">Metalloprotease</keyword>
<dbReference type="Pfam" id="PF14521">
    <property type="entry name" value="Aspzincin_M35"/>
    <property type="match status" value="1"/>
</dbReference>
<comment type="similarity">
    <text evidence="2">Belongs to the peptidase M35 family.</text>
</comment>
<protein>
    <recommendedName>
        <fullName evidence="8">Lysine-specific metallo-endopeptidase domain-containing protein</fullName>
    </recommendedName>
</protein>
<dbReference type="Gene3D" id="3.40.390.10">
    <property type="entry name" value="Collagenase (Catalytic Domain)"/>
    <property type="match status" value="1"/>
</dbReference>
<comment type="cofactor">
    <cofactor evidence="1">
        <name>Zn(2+)</name>
        <dbReference type="ChEBI" id="CHEBI:29105"/>
    </cofactor>
</comment>
<organism evidence="9 10">
    <name type="scientific">Collybia nuda</name>
    <dbReference type="NCBI Taxonomy" id="64659"/>
    <lineage>
        <taxon>Eukaryota</taxon>
        <taxon>Fungi</taxon>
        <taxon>Dikarya</taxon>
        <taxon>Basidiomycota</taxon>
        <taxon>Agaricomycotina</taxon>
        <taxon>Agaricomycetes</taxon>
        <taxon>Agaricomycetidae</taxon>
        <taxon>Agaricales</taxon>
        <taxon>Tricholomatineae</taxon>
        <taxon>Clitocybaceae</taxon>
        <taxon>Collybia</taxon>
    </lineage>
</organism>
<dbReference type="Gene3D" id="2.60.40.2970">
    <property type="match status" value="1"/>
</dbReference>
<dbReference type="InterPro" id="IPR024079">
    <property type="entry name" value="MetalloPept_cat_dom_sf"/>
</dbReference>
<evidence type="ECO:0000256" key="7">
    <source>
        <dbReference type="ARBA" id="ARBA00023049"/>
    </source>
</evidence>
<dbReference type="GO" id="GO:0046872">
    <property type="term" value="F:metal ion binding"/>
    <property type="evidence" value="ECO:0007669"/>
    <property type="project" value="UniProtKB-KW"/>
</dbReference>
<keyword evidence="6" id="KW-0862">Zinc</keyword>
<dbReference type="OrthoDB" id="412874at2759"/>
<evidence type="ECO:0000256" key="2">
    <source>
        <dbReference type="ARBA" id="ARBA00010279"/>
    </source>
</evidence>
<evidence type="ECO:0000256" key="5">
    <source>
        <dbReference type="ARBA" id="ARBA00022801"/>
    </source>
</evidence>
<proteinExistence type="inferred from homology"/>
<evidence type="ECO:0000259" key="8">
    <source>
        <dbReference type="SMART" id="SM01351"/>
    </source>
</evidence>
<dbReference type="Proteomes" id="UP000807353">
    <property type="component" value="Unassembled WGS sequence"/>
</dbReference>
<comment type="caution">
    <text evidence="9">The sequence shown here is derived from an EMBL/GenBank/DDBJ whole genome shotgun (WGS) entry which is preliminary data.</text>
</comment>
<dbReference type="SUPFAM" id="SSF55486">
    <property type="entry name" value="Metalloproteases ('zincins'), catalytic domain"/>
    <property type="match status" value="1"/>
</dbReference>
<accession>A0A9P5Y5G3</accession>
<keyword evidence="4" id="KW-0479">Metal-binding</keyword>
<keyword evidence="3" id="KW-0645">Protease</keyword>
<dbReference type="InterPro" id="IPR050414">
    <property type="entry name" value="Fungal_M35_metalloproteases"/>
</dbReference>
<dbReference type="GO" id="GO:0004222">
    <property type="term" value="F:metalloendopeptidase activity"/>
    <property type="evidence" value="ECO:0007669"/>
    <property type="project" value="InterPro"/>
</dbReference>
<reference evidence="9" key="1">
    <citation type="submission" date="2020-11" db="EMBL/GenBank/DDBJ databases">
        <authorList>
            <consortium name="DOE Joint Genome Institute"/>
            <person name="Ahrendt S."/>
            <person name="Riley R."/>
            <person name="Andreopoulos W."/>
            <person name="Labutti K."/>
            <person name="Pangilinan J."/>
            <person name="Ruiz-Duenas F.J."/>
            <person name="Barrasa J.M."/>
            <person name="Sanchez-Garcia M."/>
            <person name="Camarero S."/>
            <person name="Miyauchi S."/>
            <person name="Serrano A."/>
            <person name="Linde D."/>
            <person name="Babiker R."/>
            <person name="Drula E."/>
            <person name="Ayuso-Fernandez I."/>
            <person name="Pacheco R."/>
            <person name="Padilla G."/>
            <person name="Ferreira P."/>
            <person name="Barriuso J."/>
            <person name="Kellner H."/>
            <person name="Castanera R."/>
            <person name="Alfaro M."/>
            <person name="Ramirez L."/>
            <person name="Pisabarro A.G."/>
            <person name="Kuo A."/>
            <person name="Tritt A."/>
            <person name="Lipzen A."/>
            <person name="He G."/>
            <person name="Yan M."/>
            <person name="Ng V."/>
            <person name="Cullen D."/>
            <person name="Martin F."/>
            <person name="Rosso M.-N."/>
            <person name="Henrissat B."/>
            <person name="Hibbett D."/>
            <person name="Martinez A.T."/>
            <person name="Grigoriev I.V."/>
        </authorList>
    </citation>
    <scope>NUCLEOTIDE SEQUENCE</scope>
    <source>
        <strain evidence="9">CBS 247.69</strain>
    </source>
</reference>
<dbReference type="InterPro" id="IPR029463">
    <property type="entry name" value="Lys_MEP"/>
</dbReference>
<evidence type="ECO:0000256" key="1">
    <source>
        <dbReference type="ARBA" id="ARBA00001947"/>
    </source>
</evidence>
<evidence type="ECO:0000256" key="3">
    <source>
        <dbReference type="ARBA" id="ARBA00022670"/>
    </source>
</evidence>
<dbReference type="EMBL" id="MU150258">
    <property type="protein sequence ID" value="KAF9463907.1"/>
    <property type="molecule type" value="Genomic_DNA"/>
</dbReference>
<sequence>MPTMNRERLAPTPASNYPPMRLGLVPRTTLCAFLAFLFWGVMVSASPALSVVVSGPGIVTNVKNLRLNVTVTNTGQETLKLINDPWSPLTTSPTDSFLITGPTKISPTFIGISVKYVGVDYIAANGTSSAFTVLGPGEFVIVTHDLSKGYNFKESGPGKYTFHAASLFHYVGSGRRAVPINTITRSHQLTLRGNLSPVDRNPGVHEFAMFNNCTAVQQTNIESAITGARTYVSNAISFLSSHNTTNTRYTTWFGAFKNTRYQSVLSNFTSLTTRGNEFSAWLYDCSLVGCDPGDYAYVDTDVYGKVYLCESFWTAPATGTNSKAGILVHEGTHFQATGHTRDIAIGKRACRELANTKPGKATQNADSYEYFAENTPPLK</sequence>
<gene>
    <name evidence="9" type="ORF">BDZ94DRAFT_1257728</name>
</gene>
<keyword evidence="10" id="KW-1185">Reference proteome</keyword>
<name>A0A9P5Y5G3_9AGAR</name>
<dbReference type="SMART" id="SM01351">
    <property type="entry name" value="Aspzincin_M35"/>
    <property type="match status" value="1"/>
</dbReference>
<dbReference type="AlphaFoldDB" id="A0A9P5Y5G3"/>
<feature type="domain" description="Lysine-specific metallo-endopeptidase" evidence="8">
    <location>
        <begin position="237"/>
        <end position="373"/>
    </location>
</feature>